<comment type="caution">
    <text evidence="5">The sequence shown here is derived from an EMBL/GenBank/DDBJ whole genome shotgun (WGS) entry which is preliminary data.</text>
</comment>
<evidence type="ECO:0000313" key="5">
    <source>
        <dbReference type="EMBL" id="TGY42616.1"/>
    </source>
</evidence>
<sequence length="449" mass="50609">MGSSREVNDSRGRRRLTREEQIKRRRAIEARKKKRRRKRIVVSIIAIFIALIFGGLFYAYSFISGLKTNNLGTGIPPASKNDSINVLVLGMDIGDADIEGNKSIRRSDTIMVLNYNPNTKKAHIVSIPRDTLIEVDAYLDTGEYRRYWKINTAYVLGGEEEITMHVESLLDIDINYIVEVDYDAFRSIIDSIGGVEMTIEQDMFYDDDAQNLHINFKAGETVLLDGEKAEEFIRWRKNNDGSGLADADLARIKNQQLFISKLLDKVMSPSIVFKAPKILNAISENVETNMPAKELVSLGMKIMRLKSSDIIMTTLQGEPQYIYGESFLVADKEYNMDLINSLSSDDPSSASNITTIKREDLKVIVLNGTNISGLASTARDKLLARGYENVEVGNTTEAVNKSVIQTNNKDLKDLLKKDIDIEKIEKISGSEYKDYDIVILLGEDYNLFN</sequence>
<organism evidence="5 6">
    <name type="scientific">Clostridium sartagoforme</name>
    <dbReference type="NCBI Taxonomy" id="84031"/>
    <lineage>
        <taxon>Bacteria</taxon>
        <taxon>Bacillati</taxon>
        <taxon>Bacillota</taxon>
        <taxon>Clostridia</taxon>
        <taxon>Eubacteriales</taxon>
        <taxon>Clostridiaceae</taxon>
        <taxon>Clostridium</taxon>
    </lineage>
</organism>
<evidence type="ECO:0000256" key="2">
    <source>
        <dbReference type="SAM" id="Phobius"/>
    </source>
</evidence>
<feature type="domain" description="LytR/CpsA/Psr regulator C-terminal" evidence="4">
    <location>
        <begin position="360"/>
        <end position="445"/>
    </location>
</feature>
<keyword evidence="2" id="KW-1133">Transmembrane helix</keyword>
<evidence type="ECO:0000256" key="1">
    <source>
        <dbReference type="ARBA" id="ARBA00006068"/>
    </source>
</evidence>
<dbReference type="PANTHER" id="PTHR33392">
    <property type="entry name" value="POLYISOPRENYL-TEICHOIC ACID--PEPTIDOGLYCAN TEICHOIC ACID TRANSFERASE TAGU"/>
    <property type="match status" value="1"/>
</dbReference>
<name>A0A4S2DK64_9CLOT</name>
<dbReference type="Proteomes" id="UP000306888">
    <property type="component" value="Unassembled WGS sequence"/>
</dbReference>
<evidence type="ECO:0000259" key="4">
    <source>
        <dbReference type="Pfam" id="PF13399"/>
    </source>
</evidence>
<dbReference type="InterPro" id="IPR004474">
    <property type="entry name" value="LytR_CpsA_psr"/>
</dbReference>
<feature type="transmembrane region" description="Helical" evidence="2">
    <location>
        <begin position="40"/>
        <end position="60"/>
    </location>
</feature>
<dbReference type="Pfam" id="PF13399">
    <property type="entry name" value="LytR_C"/>
    <property type="match status" value="1"/>
</dbReference>
<dbReference type="Gene3D" id="3.40.630.190">
    <property type="entry name" value="LCP protein"/>
    <property type="match status" value="1"/>
</dbReference>
<protein>
    <submittedName>
        <fullName evidence="5">LytR family transcriptional regulator</fullName>
    </submittedName>
</protein>
<keyword evidence="2" id="KW-0472">Membrane</keyword>
<keyword evidence="2" id="KW-0812">Transmembrane</keyword>
<accession>A0A4S2DK64</accession>
<comment type="similarity">
    <text evidence="1">Belongs to the LytR/CpsA/Psr (LCP) family.</text>
</comment>
<dbReference type="RefSeq" id="WP_136005982.1">
    <property type="nucleotide sequence ID" value="NZ_SRYR01000002.1"/>
</dbReference>
<dbReference type="AlphaFoldDB" id="A0A4S2DK64"/>
<dbReference type="InterPro" id="IPR050922">
    <property type="entry name" value="LytR/CpsA/Psr_CW_biosynth"/>
</dbReference>
<dbReference type="OrthoDB" id="305468at2"/>
<feature type="domain" description="Cell envelope-related transcriptional attenuator" evidence="3">
    <location>
        <begin position="106"/>
        <end position="267"/>
    </location>
</feature>
<dbReference type="EMBL" id="SRYR01000002">
    <property type="protein sequence ID" value="TGY42616.1"/>
    <property type="molecule type" value="Genomic_DNA"/>
</dbReference>
<keyword evidence="6" id="KW-1185">Reference proteome</keyword>
<dbReference type="Pfam" id="PF03816">
    <property type="entry name" value="LytR_cpsA_psr"/>
    <property type="match status" value="1"/>
</dbReference>
<dbReference type="InterPro" id="IPR027381">
    <property type="entry name" value="LytR/CpsA/Psr_C"/>
</dbReference>
<dbReference type="NCBIfam" id="TIGR00350">
    <property type="entry name" value="lytR_cpsA_psr"/>
    <property type="match status" value="1"/>
</dbReference>
<reference evidence="5 6" key="1">
    <citation type="submission" date="2019-04" db="EMBL/GenBank/DDBJ databases">
        <title>Microbes associate with the intestines of laboratory mice.</title>
        <authorList>
            <person name="Navarre W."/>
            <person name="Wong E."/>
            <person name="Huang K."/>
            <person name="Tropini C."/>
            <person name="Ng K."/>
            <person name="Yu B."/>
        </authorList>
    </citation>
    <scope>NUCLEOTIDE SEQUENCE [LARGE SCALE GENOMIC DNA]</scope>
    <source>
        <strain evidence="5 6">NM50_B9-20</strain>
    </source>
</reference>
<gene>
    <name evidence="5" type="ORF">E5347_07320</name>
</gene>
<dbReference type="PANTHER" id="PTHR33392:SF6">
    <property type="entry name" value="POLYISOPRENYL-TEICHOIC ACID--PEPTIDOGLYCAN TEICHOIC ACID TRANSFERASE TAGU"/>
    <property type="match status" value="1"/>
</dbReference>
<evidence type="ECO:0000259" key="3">
    <source>
        <dbReference type="Pfam" id="PF03816"/>
    </source>
</evidence>
<dbReference type="Gene3D" id="3.30.70.2390">
    <property type="match status" value="1"/>
</dbReference>
<evidence type="ECO:0000313" key="6">
    <source>
        <dbReference type="Proteomes" id="UP000306888"/>
    </source>
</evidence>
<proteinExistence type="inferred from homology"/>